<dbReference type="InterPro" id="IPR044855">
    <property type="entry name" value="CoA-Trfase_III_dom3_sf"/>
</dbReference>
<organism evidence="1 2">
    <name type="scientific">Leminorella grimontii</name>
    <dbReference type="NCBI Taxonomy" id="82981"/>
    <lineage>
        <taxon>Bacteria</taxon>
        <taxon>Pseudomonadati</taxon>
        <taxon>Pseudomonadota</taxon>
        <taxon>Gammaproteobacteria</taxon>
        <taxon>Enterobacterales</taxon>
        <taxon>Budviciaceae</taxon>
        <taxon>Leminorella</taxon>
    </lineage>
</organism>
<dbReference type="AlphaFoldDB" id="A0AAV5N7N0"/>
<dbReference type="Pfam" id="PF02515">
    <property type="entry name" value="CoA_transf_3"/>
    <property type="match status" value="1"/>
</dbReference>
<gene>
    <name evidence="1" type="primary">fldA</name>
    <name evidence="1" type="ORF">SOASR030_28390</name>
</gene>
<dbReference type="SUPFAM" id="SSF89796">
    <property type="entry name" value="CoA-transferase family III (CaiB/BaiF)"/>
    <property type="match status" value="1"/>
</dbReference>
<dbReference type="InterPro" id="IPR003673">
    <property type="entry name" value="CoA-Trfase_fam_III"/>
</dbReference>
<dbReference type="PANTHER" id="PTHR48228">
    <property type="entry name" value="SUCCINYL-COA--D-CITRAMALATE COA-TRANSFERASE"/>
    <property type="match status" value="1"/>
</dbReference>
<keyword evidence="2" id="KW-1185">Reference proteome</keyword>
<accession>A0AAV5N7N0</accession>
<keyword evidence="1" id="KW-0808">Transferase</keyword>
<name>A0AAV5N7N0_9GAMM</name>
<evidence type="ECO:0000313" key="2">
    <source>
        <dbReference type="Proteomes" id="UP001058124"/>
    </source>
</evidence>
<dbReference type="Gene3D" id="3.30.1540.10">
    <property type="entry name" value="formyl-coa transferase, domain 3"/>
    <property type="match status" value="1"/>
</dbReference>
<dbReference type="InterPro" id="IPR050509">
    <property type="entry name" value="CoA-transferase_III"/>
</dbReference>
<dbReference type="RefSeq" id="WP_027275392.1">
    <property type="nucleotide sequence ID" value="NZ_BRLH01000008.1"/>
</dbReference>
<comment type="caution">
    <text evidence="1">The sequence shown here is derived from an EMBL/GenBank/DDBJ whole genome shotgun (WGS) entry which is preliminary data.</text>
</comment>
<reference evidence="1" key="1">
    <citation type="submission" date="2022-06" db="EMBL/GenBank/DDBJ databases">
        <title>Draft genome sequences of Leminorella grimontii str. JCM5902.</title>
        <authorList>
            <person name="Wakabayashi Y."/>
            <person name="Kojima K."/>
        </authorList>
    </citation>
    <scope>NUCLEOTIDE SEQUENCE</scope>
    <source>
        <strain evidence="1">JCM 5902</strain>
    </source>
</reference>
<evidence type="ECO:0000313" key="1">
    <source>
        <dbReference type="EMBL" id="GKX56727.1"/>
    </source>
</evidence>
<dbReference type="EMBL" id="BRLH01000008">
    <property type="protein sequence ID" value="GKX56727.1"/>
    <property type="molecule type" value="Genomic_DNA"/>
</dbReference>
<sequence length="411" mass="45743">MSNRKALEGVTVVELATFIAVPAAGRILADMGANVIKIESPDGDNLRYTAPTEGRPLDQYENTTFDLENANKLGIGLNTKTEAGKKVLFELLEKADIFLTNWRPGARARAGLDYETLKKRFPKLVYASLTGYGETGPDKDLPGFDYTAFFARAGILGTLYQKDTVPMNVIPGLGDHQCALGLVAGVLAAYIRAKSLGEGEYVSTNLLHTSIYTQAIMIQAAQYPDYGQTYPIDRRTTTSPFILAYKTKDDRFIQVCMPVYDAYYAKFISCIGRPDLAQDERYTKLQEVAKHGRSPEMYDIVWAQIEQKTASEWKAIFTENDIPFSVAQTWEEVLEDEQAWAIDAFYRMKYANGSEKALVRPPIDFLESGLPEYRRGPLLGEDTGAVLKALGYSDERIAELEANGDVIVRKA</sequence>
<dbReference type="PANTHER" id="PTHR48228:SF2">
    <property type="entry name" value="E-CINNAMOYL-COA:R-PHENYLLACTATE COA TRANSFERASE LARGE SUBUNIT"/>
    <property type="match status" value="1"/>
</dbReference>
<protein>
    <submittedName>
        <fullName evidence="1">E-cinnamoyl-CoA--R-phenyllactate CoA transferase large subunit</fullName>
    </submittedName>
</protein>
<dbReference type="GO" id="GO:0016740">
    <property type="term" value="F:transferase activity"/>
    <property type="evidence" value="ECO:0007669"/>
    <property type="project" value="UniProtKB-KW"/>
</dbReference>
<dbReference type="InterPro" id="IPR023606">
    <property type="entry name" value="CoA-Trfase_III_dom_1_sf"/>
</dbReference>
<proteinExistence type="predicted"/>
<dbReference type="Gene3D" id="3.40.50.10540">
    <property type="entry name" value="Crotonobetainyl-coa:carnitine coa-transferase, domain 1"/>
    <property type="match status" value="1"/>
</dbReference>
<dbReference type="Proteomes" id="UP001058124">
    <property type="component" value="Unassembled WGS sequence"/>
</dbReference>